<reference evidence="2" key="1">
    <citation type="submission" date="2021-03" db="EMBL/GenBank/DDBJ databases">
        <authorList>
            <person name="Kanchanasin P."/>
            <person name="Saeng-In P."/>
            <person name="Phongsopitanun W."/>
            <person name="Yuki M."/>
            <person name="Kudo T."/>
            <person name="Ohkuma M."/>
            <person name="Tanasupawat S."/>
        </authorList>
    </citation>
    <scope>NUCLEOTIDE SEQUENCE</scope>
    <source>
        <strain evidence="2">GKU 128</strain>
    </source>
</reference>
<dbReference type="Proteomes" id="UP000669179">
    <property type="component" value="Unassembled WGS sequence"/>
</dbReference>
<gene>
    <name evidence="2" type="ORF">J4573_52065</name>
</gene>
<proteinExistence type="predicted"/>
<dbReference type="GO" id="GO:0016020">
    <property type="term" value="C:membrane"/>
    <property type="evidence" value="ECO:0007669"/>
    <property type="project" value="TreeGrafter"/>
</dbReference>
<protein>
    <submittedName>
        <fullName evidence="2">Alpha/beta hydrolase</fullName>
    </submittedName>
</protein>
<feature type="domain" description="AB hydrolase-1" evidence="1">
    <location>
        <begin position="16"/>
        <end position="155"/>
    </location>
</feature>
<dbReference type="RefSeq" id="WP_208263909.1">
    <property type="nucleotide sequence ID" value="NZ_JAGEOJ010000040.1"/>
</dbReference>
<evidence type="ECO:0000313" key="2">
    <source>
        <dbReference type="EMBL" id="MBO2455693.1"/>
    </source>
</evidence>
<evidence type="ECO:0000259" key="1">
    <source>
        <dbReference type="Pfam" id="PF00561"/>
    </source>
</evidence>
<comment type="caution">
    <text evidence="2">The sequence shown here is derived from an EMBL/GenBank/DDBJ whole genome shotgun (WGS) entry which is preliminary data.</text>
</comment>
<keyword evidence="2" id="KW-0378">Hydrolase</keyword>
<evidence type="ECO:0000313" key="3">
    <source>
        <dbReference type="Proteomes" id="UP000669179"/>
    </source>
</evidence>
<dbReference type="PRINTS" id="PR00412">
    <property type="entry name" value="EPOXHYDRLASE"/>
</dbReference>
<dbReference type="AlphaFoldDB" id="A0A939TA23"/>
<dbReference type="PRINTS" id="PR00111">
    <property type="entry name" value="ABHYDROLASE"/>
</dbReference>
<dbReference type="SUPFAM" id="SSF53474">
    <property type="entry name" value="alpha/beta-Hydrolases"/>
    <property type="match status" value="1"/>
</dbReference>
<sequence length="254" mass="27841">MTGMHVGRFGDPSGRPVVALHGITAHGGRWRRIAEEYLPGHRTLAPDLRGHGRSSHNPPWTVERHAGDVLALLDDSGIEEADVVGHSFGGLIAVHVTRMAPERVRRLVLLDPSIGLPSGDTLGKAHAALSQPSWADPDEARDVREKGWPEAYPGAVDDEMDHLVQGEDGRWRWRYEPAAVVTAFSEMARTFVTPTVPTHLVVATRAGIVRPVFVNACRRDLGDDFAVTEIDAGHLLYLDRLDETGAILRDWLGD</sequence>
<dbReference type="PANTHER" id="PTHR43798">
    <property type="entry name" value="MONOACYLGLYCEROL LIPASE"/>
    <property type="match status" value="1"/>
</dbReference>
<organism evidence="2 3">
    <name type="scientific">Actinomadura barringtoniae</name>
    <dbReference type="NCBI Taxonomy" id="1427535"/>
    <lineage>
        <taxon>Bacteria</taxon>
        <taxon>Bacillati</taxon>
        <taxon>Actinomycetota</taxon>
        <taxon>Actinomycetes</taxon>
        <taxon>Streptosporangiales</taxon>
        <taxon>Thermomonosporaceae</taxon>
        <taxon>Actinomadura</taxon>
    </lineage>
</organism>
<accession>A0A939TA23</accession>
<dbReference type="GO" id="GO:0016787">
    <property type="term" value="F:hydrolase activity"/>
    <property type="evidence" value="ECO:0007669"/>
    <property type="project" value="UniProtKB-KW"/>
</dbReference>
<dbReference type="InterPro" id="IPR029058">
    <property type="entry name" value="AB_hydrolase_fold"/>
</dbReference>
<dbReference type="Gene3D" id="3.40.50.1820">
    <property type="entry name" value="alpha/beta hydrolase"/>
    <property type="match status" value="1"/>
</dbReference>
<dbReference type="Pfam" id="PF00561">
    <property type="entry name" value="Abhydrolase_1"/>
    <property type="match status" value="1"/>
</dbReference>
<dbReference type="InterPro" id="IPR000073">
    <property type="entry name" value="AB_hydrolase_1"/>
</dbReference>
<keyword evidence="3" id="KW-1185">Reference proteome</keyword>
<dbReference type="InterPro" id="IPR050266">
    <property type="entry name" value="AB_hydrolase_sf"/>
</dbReference>
<dbReference type="EMBL" id="JAGEOJ010000040">
    <property type="protein sequence ID" value="MBO2455693.1"/>
    <property type="molecule type" value="Genomic_DNA"/>
</dbReference>
<dbReference type="InterPro" id="IPR000639">
    <property type="entry name" value="Epox_hydrolase-like"/>
</dbReference>
<name>A0A939TA23_9ACTN</name>
<dbReference type="PANTHER" id="PTHR43798:SF33">
    <property type="entry name" value="HYDROLASE, PUTATIVE (AFU_ORTHOLOGUE AFUA_2G14860)-RELATED"/>
    <property type="match status" value="1"/>
</dbReference>